<comment type="caution">
    <text evidence="8">Lacks conserved residue(s) required for the propagation of feature annotation.</text>
</comment>
<dbReference type="FunFam" id="3.30.70.2570:FF:000001">
    <property type="entry name" value="Translation factor GUF1, mitochondrial"/>
    <property type="match status" value="1"/>
</dbReference>
<dbReference type="GO" id="GO:0009507">
    <property type="term" value="C:chloroplast"/>
    <property type="evidence" value="ECO:0007669"/>
    <property type="project" value="UniProtKB-SubCell"/>
</dbReference>
<keyword evidence="7 8" id="KW-0342">GTP-binding</keyword>
<comment type="subcellular location">
    <subcellularLocation>
        <location evidence="8">Mitochondrion inner membrane</location>
        <topology evidence="8">Peripheral membrane protein</topology>
        <orientation evidence="8">Matrix side</orientation>
    </subcellularLocation>
    <subcellularLocation>
        <location evidence="1">Plastid</location>
        <location evidence="1">Chloroplast</location>
    </subcellularLocation>
</comment>
<reference evidence="10 11" key="1">
    <citation type="submission" date="2019-01" db="EMBL/GenBank/DDBJ databases">
        <title>Nuclear Genome Assembly of the Microalgal Biofuel strain Nannochloropsis salina CCMP1776.</title>
        <authorList>
            <person name="Hovde B."/>
        </authorList>
    </citation>
    <scope>NUCLEOTIDE SEQUENCE [LARGE SCALE GENOMIC DNA]</scope>
    <source>
        <strain evidence="10 11">CCMP1776</strain>
    </source>
</reference>
<proteinExistence type="inferred from homology"/>
<evidence type="ECO:0000313" key="11">
    <source>
        <dbReference type="Proteomes" id="UP000355283"/>
    </source>
</evidence>
<dbReference type="GO" id="GO:0097177">
    <property type="term" value="F:mitochondrial ribosome binding"/>
    <property type="evidence" value="ECO:0007669"/>
    <property type="project" value="TreeGrafter"/>
</dbReference>
<dbReference type="GO" id="GO:0045727">
    <property type="term" value="P:positive regulation of translation"/>
    <property type="evidence" value="ECO:0007669"/>
    <property type="project" value="UniProtKB-UniRule"/>
</dbReference>
<evidence type="ECO:0000256" key="2">
    <source>
        <dbReference type="ARBA" id="ARBA00005454"/>
    </source>
</evidence>
<organism evidence="10 11">
    <name type="scientific">Nannochloropsis salina CCMP1776</name>
    <dbReference type="NCBI Taxonomy" id="1027361"/>
    <lineage>
        <taxon>Eukaryota</taxon>
        <taxon>Sar</taxon>
        <taxon>Stramenopiles</taxon>
        <taxon>Ochrophyta</taxon>
        <taxon>Eustigmatophyceae</taxon>
        <taxon>Eustigmatales</taxon>
        <taxon>Monodopsidaceae</taxon>
        <taxon>Microchloropsis</taxon>
        <taxon>Microchloropsis salina</taxon>
    </lineage>
</organism>
<dbReference type="NCBIfam" id="TIGR01393">
    <property type="entry name" value="lepA"/>
    <property type="match status" value="1"/>
</dbReference>
<dbReference type="SUPFAM" id="SSF54980">
    <property type="entry name" value="EF-G C-terminal domain-like"/>
    <property type="match status" value="2"/>
</dbReference>
<dbReference type="FunFam" id="2.40.30.10:FF:000015">
    <property type="entry name" value="Translation factor GUF1, mitochondrial"/>
    <property type="match status" value="1"/>
</dbReference>
<dbReference type="SUPFAM" id="SSF50447">
    <property type="entry name" value="Translation proteins"/>
    <property type="match status" value="1"/>
</dbReference>
<keyword evidence="4 8" id="KW-0999">Mitochondrion inner membrane</keyword>
<dbReference type="PANTHER" id="PTHR43512">
    <property type="entry name" value="TRANSLATION FACTOR GUF1-RELATED"/>
    <property type="match status" value="1"/>
</dbReference>
<gene>
    <name evidence="10" type="ORF">NSK_002361</name>
</gene>
<dbReference type="AlphaFoldDB" id="A0A4D9D825"/>
<dbReference type="Pfam" id="PF00009">
    <property type="entry name" value="GTP_EFTU"/>
    <property type="match status" value="1"/>
</dbReference>
<dbReference type="GO" id="GO:0005759">
    <property type="term" value="C:mitochondrial matrix"/>
    <property type="evidence" value="ECO:0007669"/>
    <property type="project" value="UniProtKB-UniRule"/>
</dbReference>
<dbReference type="PROSITE" id="PS51722">
    <property type="entry name" value="G_TR_2"/>
    <property type="match status" value="1"/>
</dbReference>
<dbReference type="EMBL" id="SDOX01000009">
    <property type="protein sequence ID" value="TFJ86153.1"/>
    <property type="molecule type" value="Genomic_DNA"/>
</dbReference>
<protein>
    <recommendedName>
        <fullName evidence="8">Translation factor GUF1 homolog, mitochondrial</fullName>
        <ecNumber evidence="8">3.6.5.n1</ecNumber>
    </recommendedName>
    <alternativeName>
        <fullName evidence="8">Elongation factor 4 homolog</fullName>
        <shortName evidence="8">EF-4</shortName>
    </alternativeName>
    <alternativeName>
        <fullName evidence="8">GTPase GUF1 homolog</fullName>
    </alternativeName>
    <alternativeName>
        <fullName evidence="8">Ribosomal back-translocase</fullName>
    </alternativeName>
</protein>
<evidence type="ECO:0000313" key="10">
    <source>
        <dbReference type="EMBL" id="TFJ86153.1"/>
    </source>
</evidence>
<dbReference type="Pfam" id="PF06421">
    <property type="entry name" value="LepA_C"/>
    <property type="match status" value="1"/>
</dbReference>
<keyword evidence="5 8" id="KW-0378">Hydrolase</keyword>
<dbReference type="InterPro" id="IPR000640">
    <property type="entry name" value="EFG_V-like"/>
</dbReference>
<feature type="domain" description="Tr-type G" evidence="9">
    <location>
        <begin position="1"/>
        <end position="125"/>
    </location>
</feature>
<feature type="binding site" evidence="8">
    <location>
        <begin position="18"/>
        <end position="22"/>
    </location>
    <ligand>
        <name>GTP</name>
        <dbReference type="ChEBI" id="CHEBI:37565"/>
    </ligand>
</feature>
<dbReference type="Gene3D" id="2.40.30.10">
    <property type="entry name" value="Translation factors"/>
    <property type="match status" value="1"/>
</dbReference>
<dbReference type="InterPro" id="IPR038363">
    <property type="entry name" value="LepA_C_sf"/>
</dbReference>
<keyword evidence="6 8" id="KW-0496">Mitochondrion</keyword>
<dbReference type="GO" id="GO:0005525">
    <property type="term" value="F:GTP binding"/>
    <property type="evidence" value="ECO:0007669"/>
    <property type="project" value="UniProtKB-UniRule"/>
</dbReference>
<comment type="similarity">
    <text evidence="8">Belongs to the GTP-binding elongation factor family. LepA subfamily.</text>
</comment>
<dbReference type="GO" id="GO:0006412">
    <property type="term" value="P:translation"/>
    <property type="evidence" value="ECO:0007669"/>
    <property type="project" value="UniProtKB-KW"/>
</dbReference>
<dbReference type="InterPro" id="IPR027417">
    <property type="entry name" value="P-loop_NTPase"/>
</dbReference>
<comment type="caution">
    <text evidence="10">The sequence shown here is derived from an EMBL/GenBank/DDBJ whole genome shotgun (WGS) entry which is preliminary data.</text>
</comment>
<dbReference type="InterPro" id="IPR000795">
    <property type="entry name" value="T_Tr_GTP-bd_dom"/>
</dbReference>
<dbReference type="GO" id="GO:0005743">
    <property type="term" value="C:mitochondrial inner membrane"/>
    <property type="evidence" value="ECO:0007669"/>
    <property type="project" value="UniProtKB-SubCell"/>
</dbReference>
<dbReference type="InterPro" id="IPR035647">
    <property type="entry name" value="EFG_III/V"/>
</dbReference>
<keyword evidence="8" id="KW-0472">Membrane</keyword>
<dbReference type="EC" id="3.6.5.n1" evidence="8"/>
<dbReference type="Gene3D" id="3.40.50.300">
    <property type="entry name" value="P-loop containing nucleotide triphosphate hydrolases"/>
    <property type="match status" value="1"/>
</dbReference>
<evidence type="ECO:0000256" key="3">
    <source>
        <dbReference type="ARBA" id="ARBA00022741"/>
    </source>
</evidence>
<dbReference type="Gene3D" id="3.30.70.2570">
    <property type="entry name" value="Elongation factor 4, C-terminal domain"/>
    <property type="match status" value="1"/>
</dbReference>
<evidence type="ECO:0000256" key="7">
    <source>
        <dbReference type="ARBA" id="ARBA00023134"/>
    </source>
</evidence>
<dbReference type="SUPFAM" id="SSF52540">
    <property type="entry name" value="P-loop containing nucleoside triphosphate hydrolases"/>
    <property type="match status" value="1"/>
</dbReference>
<sequence>MVYRHPKDGKEYLLNLVDTPGHVDFAYEVSRSLSACQGALLLVDATQGIQAQTLSTYAFAQEAKLSIIPVVTKSDLPHAQTDDVTLQMATTFDMDLEDVLVTSAKTGQGVHAILPAVIDRISAPAGDPTAPLRARLIDSWYDPTRGVVCLVQVVDGSIKENDRISAHSLAAFESFSVQEVGVLCPYQLRTGSLLTGQVGYVIAGMRSTRQAKMGDTIYHHQKGAAEAAEAGVDPLPGFETAKSMLFASIYPLDTQDFDSLELAVNKLTLNDASVTVQREGSNTSLGSGLRCGFLGLLHMEVFNQRLRDEFGTAVLLTSPTVPYRIIHSQKEGEAAEVKVIQTLADWPDPVTTPNYRDLKIEEPVVEATILTPVTSVGAITTCLKERRGVQEDVKYLDDKNVVLTYRLPWQEVVTDLHDVVKNVSAGYASLNYKEVGYASDDLVKVELALNGEEVDALSFVCHRTKAEREGRRVALKLKDVIDRQNFEINIQAKVGRKVVARERVAPYRKDVLVTKAGKNVGGGDVTRKKKLLEKQKQGKKRAKMVGKVSLSQEAFWAVISKD</sequence>
<dbReference type="Pfam" id="PF00679">
    <property type="entry name" value="EFG_C"/>
    <property type="match status" value="1"/>
</dbReference>
<dbReference type="FunFam" id="3.30.70.870:FF:000004">
    <property type="entry name" value="Translation factor GUF1, mitochondrial"/>
    <property type="match status" value="1"/>
</dbReference>
<evidence type="ECO:0000256" key="6">
    <source>
        <dbReference type="ARBA" id="ARBA00023128"/>
    </source>
</evidence>
<dbReference type="Gene3D" id="3.30.70.240">
    <property type="match status" value="1"/>
</dbReference>
<evidence type="ECO:0000256" key="5">
    <source>
        <dbReference type="ARBA" id="ARBA00022801"/>
    </source>
</evidence>
<keyword evidence="8" id="KW-0648">Protein biosynthesis</keyword>
<dbReference type="GO" id="GO:0003924">
    <property type="term" value="F:GTPase activity"/>
    <property type="evidence" value="ECO:0007669"/>
    <property type="project" value="UniProtKB-UniRule"/>
</dbReference>
<keyword evidence="11" id="KW-1185">Reference proteome</keyword>
<keyword evidence="3 8" id="KW-0547">Nucleotide-binding</keyword>
<dbReference type="PANTHER" id="PTHR43512:SF7">
    <property type="entry name" value="TRANSLATION FACTOR GUF1, MITOCHONDRIAL"/>
    <property type="match status" value="1"/>
</dbReference>
<evidence type="ECO:0000256" key="8">
    <source>
        <dbReference type="HAMAP-Rule" id="MF_03137"/>
    </source>
</evidence>
<dbReference type="InterPro" id="IPR006297">
    <property type="entry name" value="EF-4"/>
</dbReference>
<evidence type="ECO:0000256" key="1">
    <source>
        <dbReference type="ARBA" id="ARBA00004229"/>
    </source>
</evidence>
<dbReference type="Gene3D" id="3.30.70.870">
    <property type="entry name" value="Elongation Factor G (Translational Gtpase), domain 3"/>
    <property type="match status" value="1"/>
</dbReference>
<comment type="catalytic activity">
    <reaction evidence="8">
        <text>GTP + H2O = GDP + phosphate + H(+)</text>
        <dbReference type="Rhea" id="RHEA:19669"/>
        <dbReference type="ChEBI" id="CHEBI:15377"/>
        <dbReference type="ChEBI" id="CHEBI:15378"/>
        <dbReference type="ChEBI" id="CHEBI:37565"/>
        <dbReference type="ChEBI" id="CHEBI:43474"/>
        <dbReference type="ChEBI" id="CHEBI:58189"/>
        <dbReference type="EC" id="3.6.5.n1"/>
    </reaction>
</comment>
<dbReference type="InterPro" id="IPR013842">
    <property type="entry name" value="LepA_CTD"/>
</dbReference>
<dbReference type="OrthoDB" id="1074at2759"/>
<evidence type="ECO:0000259" key="9">
    <source>
        <dbReference type="PROSITE" id="PS51722"/>
    </source>
</evidence>
<dbReference type="InterPro" id="IPR009000">
    <property type="entry name" value="Transl_B-barrel_sf"/>
</dbReference>
<evidence type="ECO:0000256" key="4">
    <source>
        <dbReference type="ARBA" id="ARBA00022792"/>
    </source>
</evidence>
<comment type="similarity">
    <text evidence="2">Belongs to the TRAFAC class translation factor GTPase superfamily. Classic translation factor GTPase family. LepA subfamily.</text>
</comment>
<name>A0A4D9D825_9STRA</name>
<dbReference type="HAMAP" id="MF_00071">
    <property type="entry name" value="LepA"/>
    <property type="match status" value="1"/>
</dbReference>
<comment type="function">
    <text evidence="8">Promotes mitochondrial protein synthesis. May act as a fidelity factor of the translation reaction, by catalyzing a one-codon backward translocation of tRNAs on improperly translocated ribosomes. Binds to mitochondrial ribosomes in a GTP-dependent manner.</text>
</comment>
<accession>A0A4D9D825</accession>
<dbReference type="Proteomes" id="UP000355283">
    <property type="component" value="Unassembled WGS sequence"/>
</dbReference>